<dbReference type="AlphaFoldDB" id="A0A6N8F1Z1"/>
<comment type="caution">
    <text evidence="1">The sequence shown here is derived from an EMBL/GenBank/DDBJ whole genome shotgun (WGS) entry which is preliminary data.</text>
</comment>
<evidence type="ECO:0000313" key="2">
    <source>
        <dbReference type="Proteomes" id="UP000442469"/>
    </source>
</evidence>
<proteinExistence type="predicted"/>
<dbReference type="EMBL" id="WNZZ01000019">
    <property type="protein sequence ID" value="MUG24913.1"/>
    <property type="molecule type" value="Genomic_DNA"/>
</dbReference>
<protein>
    <recommendedName>
        <fullName evidence="3">Homeodomain phBC6A51-type domain-containing protein</fullName>
    </recommendedName>
</protein>
<dbReference type="Gene3D" id="1.10.10.60">
    <property type="entry name" value="Homeodomain-like"/>
    <property type="match status" value="1"/>
</dbReference>
<reference evidence="1 2" key="1">
    <citation type="submission" date="2019-11" db="EMBL/GenBank/DDBJ databases">
        <title>Draft genome sequences of five Paenibacillus species of dairy origin.</title>
        <authorList>
            <person name="Olajide A.M."/>
            <person name="Chen S."/>
            <person name="Lapointe G."/>
        </authorList>
    </citation>
    <scope>NUCLEOTIDE SEQUENCE [LARGE SCALE GENOMIC DNA]</scope>
    <source>
        <strain evidence="1 2">3CT49</strain>
    </source>
</reference>
<evidence type="ECO:0008006" key="3">
    <source>
        <dbReference type="Google" id="ProtNLM"/>
    </source>
</evidence>
<dbReference type="Proteomes" id="UP000442469">
    <property type="component" value="Unassembled WGS sequence"/>
</dbReference>
<name>A0A6N8F1Z1_PAEMA</name>
<accession>A0A6N8F1Z1</accession>
<evidence type="ECO:0000313" key="1">
    <source>
        <dbReference type="EMBL" id="MUG24913.1"/>
    </source>
</evidence>
<organism evidence="1 2">
    <name type="scientific">Paenibacillus macerans</name>
    <name type="common">Bacillus macerans</name>
    <dbReference type="NCBI Taxonomy" id="44252"/>
    <lineage>
        <taxon>Bacteria</taxon>
        <taxon>Bacillati</taxon>
        <taxon>Bacillota</taxon>
        <taxon>Bacilli</taxon>
        <taxon>Bacillales</taxon>
        <taxon>Paenibacillaceae</taxon>
        <taxon>Paenibacillus</taxon>
    </lineage>
</organism>
<sequence>MPKVKQGHGEKKSRKKELAALALITERTIGEAAGKAGIGEATLWRWMQEDGFQELWREMKRQAVGRAISKIQQSATMAVETLEDVMGNRKAPAMARVMAAKTVLDTALKAVEIEDLTARLEALERSANDEPKSGRASS</sequence>
<gene>
    <name evidence="1" type="ORF">GNQ08_21345</name>
</gene>